<dbReference type="GO" id="GO:0005484">
    <property type="term" value="F:SNAP receptor activity"/>
    <property type="evidence" value="ECO:0007669"/>
    <property type="project" value="InterPro"/>
</dbReference>
<reference evidence="7" key="3">
    <citation type="submission" date="2025-05" db="UniProtKB">
        <authorList>
            <consortium name="Ensembl"/>
        </authorList>
    </citation>
    <scope>IDENTIFICATION</scope>
</reference>
<protein>
    <submittedName>
        <fullName evidence="7">Syntaxin 11</fullName>
    </submittedName>
    <submittedName>
        <fullName evidence="6">Syntaxin-11-like</fullName>
    </submittedName>
</protein>
<dbReference type="SUPFAM" id="SSF47661">
    <property type="entry name" value="t-snare proteins"/>
    <property type="match status" value="1"/>
</dbReference>
<dbReference type="PANTHER" id="PTHR19957:SF30">
    <property type="entry name" value="SYNTAXIN-11"/>
    <property type="match status" value="1"/>
</dbReference>
<feature type="coiled-coil region" evidence="4">
    <location>
        <begin position="38"/>
        <end position="114"/>
    </location>
</feature>
<keyword evidence="9" id="KW-1185">Reference proteome</keyword>
<dbReference type="STRING" id="113540.ENSSFOP00015061653"/>
<dbReference type="Gene3D" id="1.20.5.110">
    <property type="match status" value="1"/>
</dbReference>
<dbReference type="InterPro" id="IPR000727">
    <property type="entry name" value="T_SNARE_dom"/>
</dbReference>
<reference evidence="7 9" key="2">
    <citation type="submission" date="2019-04" db="EMBL/GenBank/DDBJ databases">
        <authorList>
            <consortium name="Wellcome Sanger Institute Data Sharing"/>
        </authorList>
    </citation>
    <scope>NUCLEOTIDE SEQUENCE [LARGE SCALE GENOMIC DNA]</scope>
</reference>
<dbReference type="InterPro" id="IPR010989">
    <property type="entry name" value="SNARE"/>
</dbReference>
<dbReference type="Proteomes" id="UP000694397">
    <property type="component" value="Chromosome 1"/>
</dbReference>
<evidence type="ECO:0000256" key="4">
    <source>
        <dbReference type="SAM" id="Coils"/>
    </source>
</evidence>
<dbReference type="GO" id="GO:0048787">
    <property type="term" value="C:presynaptic active zone membrane"/>
    <property type="evidence" value="ECO:0007669"/>
    <property type="project" value="TreeGrafter"/>
</dbReference>
<dbReference type="InterPro" id="IPR006011">
    <property type="entry name" value="Syntaxin_N"/>
</dbReference>
<dbReference type="Ensembl" id="ENSSFOT00015063966.1">
    <property type="protein sequence ID" value="ENSSFOP00015061653.1"/>
    <property type="gene ID" value="ENSSFOG00015027044.1"/>
</dbReference>
<gene>
    <name evidence="7" type="primary">STX11</name>
    <name evidence="6" type="ORF">Z043_106893</name>
</gene>
<evidence type="ECO:0000256" key="2">
    <source>
        <dbReference type="ARBA" id="ARBA00023054"/>
    </source>
</evidence>
<dbReference type="GO" id="GO:0048278">
    <property type="term" value="P:vesicle docking"/>
    <property type="evidence" value="ECO:0007669"/>
    <property type="project" value="TreeGrafter"/>
</dbReference>
<dbReference type="PROSITE" id="PS50192">
    <property type="entry name" value="T_SNARE"/>
    <property type="match status" value="1"/>
</dbReference>
<dbReference type="OrthoDB" id="10255013at2759"/>
<evidence type="ECO:0000313" key="6">
    <source>
        <dbReference type="EMBL" id="KPP73983.1"/>
    </source>
</evidence>
<comment type="similarity">
    <text evidence="1 3">Belongs to the syntaxin family.</text>
</comment>
<evidence type="ECO:0000256" key="1">
    <source>
        <dbReference type="ARBA" id="ARBA00009063"/>
    </source>
</evidence>
<dbReference type="Proteomes" id="UP000034805">
    <property type="component" value="Unassembled WGS sequence"/>
</dbReference>
<dbReference type="GO" id="GO:0008021">
    <property type="term" value="C:synaptic vesicle"/>
    <property type="evidence" value="ECO:0007669"/>
    <property type="project" value="TreeGrafter"/>
</dbReference>
<proteinExistence type="inferred from homology"/>
<dbReference type="InterPro" id="IPR045242">
    <property type="entry name" value="Syntaxin"/>
</dbReference>
<name>A0A0P7UVH4_SCLFO</name>
<evidence type="ECO:0000313" key="9">
    <source>
        <dbReference type="Proteomes" id="UP000694397"/>
    </source>
</evidence>
<dbReference type="GO" id="GO:0031201">
    <property type="term" value="C:SNARE complex"/>
    <property type="evidence" value="ECO:0007669"/>
    <property type="project" value="TreeGrafter"/>
</dbReference>
<dbReference type="PANTHER" id="PTHR19957">
    <property type="entry name" value="SYNTAXIN"/>
    <property type="match status" value="1"/>
</dbReference>
<dbReference type="InterPro" id="IPR006012">
    <property type="entry name" value="Syntaxin/epimorphin_CS"/>
</dbReference>
<accession>A0A0P7UVH4</accession>
<dbReference type="SMART" id="SM00503">
    <property type="entry name" value="SynN"/>
    <property type="match status" value="1"/>
</dbReference>
<dbReference type="SMART" id="SM00397">
    <property type="entry name" value="t_SNARE"/>
    <property type="match status" value="1"/>
</dbReference>
<dbReference type="GO" id="GO:0031629">
    <property type="term" value="P:synaptic vesicle fusion to presynaptic active zone membrane"/>
    <property type="evidence" value="ECO:0007669"/>
    <property type="project" value="TreeGrafter"/>
</dbReference>
<evidence type="ECO:0000313" key="8">
    <source>
        <dbReference type="Proteomes" id="UP000034805"/>
    </source>
</evidence>
<feature type="domain" description="T-SNARE coiled-coil homology" evidence="5">
    <location>
        <begin position="197"/>
        <end position="259"/>
    </location>
</feature>
<dbReference type="PROSITE" id="PS00914">
    <property type="entry name" value="SYNTAXIN"/>
    <property type="match status" value="1"/>
</dbReference>
<reference evidence="6 8" key="1">
    <citation type="submission" date="2015-08" db="EMBL/GenBank/DDBJ databases">
        <title>The genome of the Asian arowana (Scleropages formosus).</title>
        <authorList>
            <person name="Tan M.H."/>
            <person name="Gan H.M."/>
            <person name="Croft L.J."/>
            <person name="Austin C.M."/>
        </authorList>
    </citation>
    <scope>NUCLEOTIDE SEQUENCE [LARGE SCALE GENOMIC DNA]</scope>
    <source>
        <strain evidence="6">Aro1</strain>
    </source>
</reference>
<evidence type="ECO:0000259" key="5">
    <source>
        <dbReference type="PROSITE" id="PS50192"/>
    </source>
</evidence>
<dbReference type="Pfam" id="PF00804">
    <property type="entry name" value="Syntaxin"/>
    <property type="match status" value="1"/>
</dbReference>
<dbReference type="Gene3D" id="1.20.58.70">
    <property type="match status" value="1"/>
</dbReference>
<evidence type="ECO:0000256" key="3">
    <source>
        <dbReference type="RuleBase" id="RU003858"/>
    </source>
</evidence>
<dbReference type="AlphaFoldDB" id="A0A0P7UVH4"/>
<dbReference type="GO" id="GO:0000149">
    <property type="term" value="F:SNARE binding"/>
    <property type="evidence" value="ECO:0007669"/>
    <property type="project" value="TreeGrafter"/>
</dbReference>
<organism evidence="6 8">
    <name type="scientific">Scleropages formosus</name>
    <name type="common">Asian bonytongue</name>
    <name type="synonym">Osteoglossum formosum</name>
    <dbReference type="NCBI Taxonomy" id="113540"/>
    <lineage>
        <taxon>Eukaryota</taxon>
        <taxon>Metazoa</taxon>
        <taxon>Chordata</taxon>
        <taxon>Craniata</taxon>
        <taxon>Vertebrata</taxon>
        <taxon>Euteleostomi</taxon>
        <taxon>Actinopterygii</taxon>
        <taxon>Neopterygii</taxon>
        <taxon>Teleostei</taxon>
        <taxon>Osteoglossocephala</taxon>
        <taxon>Osteoglossomorpha</taxon>
        <taxon>Osteoglossiformes</taxon>
        <taxon>Osteoglossidae</taxon>
        <taxon>Scleropages</taxon>
    </lineage>
</organism>
<sequence length="284" mass="32611">MRDRLCELRRISSEASDREEAFGCRGDDESQVHRDQDLEKVFKEVQSMRQEIAALRMDVKRLAKQSGRFLTSVRRISSIKRGSNAIAQDVRVRAEGLRRRLRRLRSLTAELEEQHGAERAVVRIARAQYVSIAGGLRDAVLECDRAEAAQRDNCKRRIQRQAGILGRSLSNRQLDEMIETGRWNMFAQGLGMSRSTLSRMEERRQELLALETCVRDVHELFQLVAQLVEEQGGTLDSIEANVLATCDYLGSGNTGIKRAVRYKRKNPWRRMFRPCSSFHGCMNQ</sequence>
<dbReference type="GO" id="GO:0006886">
    <property type="term" value="P:intracellular protein transport"/>
    <property type="evidence" value="ECO:0007669"/>
    <property type="project" value="InterPro"/>
</dbReference>
<dbReference type="EMBL" id="JARO02001948">
    <property type="protein sequence ID" value="KPP73983.1"/>
    <property type="molecule type" value="Genomic_DNA"/>
</dbReference>
<evidence type="ECO:0000313" key="7">
    <source>
        <dbReference type="Ensembl" id="ENSSFOP00015061653.1"/>
    </source>
</evidence>
<keyword evidence="2 4" id="KW-0175">Coiled coil</keyword>
<dbReference type="GeneTree" id="ENSGT01050000244948"/>